<sequence length="159" mass="18926">MAEREQREMAWVAPEFEYRRKNVSWYWISIIVAVICIGFAAWQKNFLFGIFVLVAEILMLTWANQQPTMFSFRLAEKGLFIQNKKFYPYMDMETFSCHGKDGDDFENITFKFNKHLRRALRIAFPKNRSKEILSFLAENVKEINHEPSLMDSIEEFVGF</sequence>
<reference evidence="2 3" key="1">
    <citation type="journal article" date="2016" name="Nat. Commun.">
        <title>Thousands of microbial genomes shed light on interconnected biogeochemical processes in an aquifer system.</title>
        <authorList>
            <person name="Anantharaman K."/>
            <person name="Brown C.T."/>
            <person name="Hug L.A."/>
            <person name="Sharon I."/>
            <person name="Castelle C.J."/>
            <person name="Probst A.J."/>
            <person name="Thomas B.C."/>
            <person name="Singh A."/>
            <person name="Wilkins M.J."/>
            <person name="Karaoz U."/>
            <person name="Brodie E.L."/>
            <person name="Williams K.H."/>
            <person name="Hubbard S.S."/>
            <person name="Banfield J.F."/>
        </authorList>
    </citation>
    <scope>NUCLEOTIDE SEQUENCE [LARGE SCALE GENOMIC DNA]</scope>
</reference>
<protein>
    <recommendedName>
        <fullName evidence="4">DUF5673 domain-containing protein</fullName>
    </recommendedName>
</protein>
<dbReference type="STRING" id="1802126.A3B25_00950"/>
<dbReference type="AlphaFoldDB" id="A0A1G2GRA1"/>
<feature type="transmembrane region" description="Helical" evidence="1">
    <location>
        <begin position="23"/>
        <end position="40"/>
    </location>
</feature>
<keyword evidence="1" id="KW-1133">Transmembrane helix</keyword>
<evidence type="ECO:0000313" key="2">
    <source>
        <dbReference type="EMBL" id="OGZ52747.1"/>
    </source>
</evidence>
<evidence type="ECO:0000256" key="1">
    <source>
        <dbReference type="SAM" id="Phobius"/>
    </source>
</evidence>
<keyword evidence="1" id="KW-0472">Membrane</keyword>
<evidence type="ECO:0008006" key="4">
    <source>
        <dbReference type="Google" id="ProtNLM"/>
    </source>
</evidence>
<proteinExistence type="predicted"/>
<accession>A0A1G2GRA1</accession>
<keyword evidence="1" id="KW-0812">Transmembrane</keyword>
<dbReference type="EMBL" id="MHNW01000040">
    <property type="protein sequence ID" value="OGZ52747.1"/>
    <property type="molecule type" value="Genomic_DNA"/>
</dbReference>
<feature type="transmembrane region" description="Helical" evidence="1">
    <location>
        <begin position="46"/>
        <end position="63"/>
    </location>
</feature>
<evidence type="ECO:0000313" key="3">
    <source>
        <dbReference type="Proteomes" id="UP000179106"/>
    </source>
</evidence>
<name>A0A1G2GRA1_9BACT</name>
<gene>
    <name evidence="2" type="ORF">A3B25_00950</name>
</gene>
<organism evidence="2 3">
    <name type="scientific">Candidatus Ryanbacteria bacterium RIFCSPLOWO2_01_FULL_48_26</name>
    <dbReference type="NCBI Taxonomy" id="1802126"/>
    <lineage>
        <taxon>Bacteria</taxon>
        <taxon>Candidatus Ryaniibacteriota</taxon>
    </lineage>
</organism>
<comment type="caution">
    <text evidence="2">The sequence shown here is derived from an EMBL/GenBank/DDBJ whole genome shotgun (WGS) entry which is preliminary data.</text>
</comment>
<dbReference type="Proteomes" id="UP000179106">
    <property type="component" value="Unassembled WGS sequence"/>
</dbReference>